<reference evidence="3 4" key="1">
    <citation type="submission" date="2019-03" db="EMBL/GenBank/DDBJ databases">
        <title>Genomic Encyclopedia of Type Strains, Phase IV (KMG-IV): sequencing the most valuable type-strain genomes for metagenomic binning, comparative biology and taxonomic classification.</title>
        <authorList>
            <person name="Goeker M."/>
        </authorList>
    </citation>
    <scope>NUCLEOTIDE SEQUENCE [LARGE SCALE GENOMIC DNA]</scope>
    <source>
        <strain evidence="3 4">DSM 45934</strain>
    </source>
</reference>
<proteinExistence type="predicted"/>
<dbReference type="PROSITE" id="PS51257">
    <property type="entry name" value="PROKAR_LIPOPROTEIN"/>
    <property type="match status" value="1"/>
</dbReference>
<dbReference type="OrthoDB" id="7949713at2"/>
<dbReference type="AlphaFoldDB" id="A0A4R2JVI1"/>
<feature type="compositionally biased region" description="Basic and acidic residues" evidence="1">
    <location>
        <begin position="50"/>
        <end position="67"/>
    </location>
</feature>
<dbReference type="Proteomes" id="UP000295680">
    <property type="component" value="Unassembled WGS sequence"/>
</dbReference>
<evidence type="ECO:0000313" key="3">
    <source>
        <dbReference type="EMBL" id="TCO58165.1"/>
    </source>
</evidence>
<feature type="region of interest" description="Disordered" evidence="1">
    <location>
        <begin position="21"/>
        <end position="116"/>
    </location>
</feature>
<evidence type="ECO:0000256" key="2">
    <source>
        <dbReference type="SAM" id="SignalP"/>
    </source>
</evidence>
<dbReference type="RefSeq" id="WP_132118723.1">
    <property type="nucleotide sequence ID" value="NZ_SLWS01000005.1"/>
</dbReference>
<organism evidence="3 4">
    <name type="scientific">Actinocrispum wychmicini</name>
    <dbReference type="NCBI Taxonomy" id="1213861"/>
    <lineage>
        <taxon>Bacteria</taxon>
        <taxon>Bacillati</taxon>
        <taxon>Actinomycetota</taxon>
        <taxon>Actinomycetes</taxon>
        <taxon>Pseudonocardiales</taxon>
        <taxon>Pseudonocardiaceae</taxon>
        <taxon>Actinocrispum</taxon>
    </lineage>
</organism>
<protein>
    <recommendedName>
        <fullName evidence="5">PT repeat-containing protein</fullName>
    </recommendedName>
</protein>
<name>A0A4R2JVI1_9PSEU</name>
<gene>
    <name evidence="3" type="ORF">EV192_105230</name>
</gene>
<feature type="chain" id="PRO_5038728889" description="PT repeat-containing protein" evidence="2">
    <location>
        <begin position="22"/>
        <end position="184"/>
    </location>
</feature>
<feature type="signal peptide" evidence="2">
    <location>
        <begin position="1"/>
        <end position="21"/>
    </location>
</feature>
<feature type="compositionally biased region" description="Basic and acidic residues" evidence="1">
    <location>
        <begin position="149"/>
        <end position="158"/>
    </location>
</feature>
<feature type="compositionally biased region" description="Basic and acidic residues" evidence="1">
    <location>
        <begin position="87"/>
        <end position="98"/>
    </location>
</feature>
<evidence type="ECO:0000256" key="1">
    <source>
        <dbReference type="SAM" id="MobiDB-lite"/>
    </source>
</evidence>
<sequence length="184" mass="18874">MRRLMLIAVATVALTTACGKAGGDDNGVASLNGGGKPSDSAQGASDQGSDEDKMRAFTKCMREHGIDMPEPDGQGHVQAKAAGAPGEMDKMKAADEACKSLLPNGGKPKPLSPEDLDKMRKTAKCMREHGIDMPDPDPNNPGMITIGGDGDKDKDKMDKAMKDCGLGVKMESADGAGAASGGGK</sequence>
<comment type="caution">
    <text evidence="3">The sequence shown here is derived from an EMBL/GenBank/DDBJ whole genome shotgun (WGS) entry which is preliminary data.</text>
</comment>
<evidence type="ECO:0000313" key="4">
    <source>
        <dbReference type="Proteomes" id="UP000295680"/>
    </source>
</evidence>
<dbReference type="EMBL" id="SLWS01000005">
    <property type="protein sequence ID" value="TCO58165.1"/>
    <property type="molecule type" value="Genomic_DNA"/>
</dbReference>
<feature type="region of interest" description="Disordered" evidence="1">
    <location>
        <begin position="128"/>
        <end position="158"/>
    </location>
</feature>
<keyword evidence="2" id="KW-0732">Signal</keyword>
<accession>A0A4R2JVI1</accession>
<evidence type="ECO:0008006" key="5">
    <source>
        <dbReference type="Google" id="ProtNLM"/>
    </source>
</evidence>
<keyword evidence="4" id="KW-1185">Reference proteome</keyword>